<feature type="transmembrane region" description="Helical" evidence="6">
    <location>
        <begin position="93"/>
        <end position="112"/>
    </location>
</feature>
<evidence type="ECO:0000256" key="6">
    <source>
        <dbReference type="SAM" id="Phobius"/>
    </source>
</evidence>
<organism evidence="7 8">
    <name type="scientific">Thioalbus denitrificans</name>
    <dbReference type="NCBI Taxonomy" id="547122"/>
    <lineage>
        <taxon>Bacteria</taxon>
        <taxon>Pseudomonadati</taxon>
        <taxon>Pseudomonadota</taxon>
        <taxon>Gammaproteobacteria</taxon>
        <taxon>Chromatiales</taxon>
        <taxon>Ectothiorhodospiraceae</taxon>
        <taxon>Thioalbus</taxon>
    </lineage>
</organism>
<keyword evidence="2" id="KW-1003">Cell membrane</keyword>
<feature type="transmembrane region" description="Helical" evidence="6">
    <location>
        <begin position="132"/>
        <end position="159"/>
    </location>
</feature>
<keyword evidence="8" id="KW-1185">Reference proteome</keyword>
<gene>
    <name evidence="7" type="ORF">DFQ59_1201</name>
</gene>
<evidence type="ECO:0000256" key="5">
    <source>
        <dbReference type="ARBA" id="ARBA00023136"/>
    </source>
</evidence>
<keyword evidence="5 6" id="KW-0472">Membrane</keyword>
<evidence type="ECO:0000313" key="7">
    <source>
        <dbReference type="EMBL" id="RCX21960.1"/>
    </source>
</evidence>
<dbReference type="InterPro" id="IPR017039">
    <property type="entry name" value="Virul_fac_BrkB"/>
</dbReference>
<evidence type="ECO:0000256" key="2">
    <source>
        <dbReference type="ARBA" id="ARBA00022475"/>
    </source>
</evidence>
<evidence type="ECO:0000313" key="8">
    <source>
        <dbReference type="Proteomes" id="UP000252707"/>
    </source>
</evidence>
<dbReference type="OrthoDB" id="8680520at2"/>
<dbReference type="EMBL" id="QPJY01000020">
    <property type="protein sequence ID" value="RCX21960.1"/>
    <property type="molecule type" value="Genomic_DNA"/>
</dbReference>
<keyword evidence="4 6" id="KW-1133">Transmembrane helix</keyword>
<comment type="caution">
    <text evidence="7">The sequence shown here is derived from an EMBL/GenBank/DDBJ whole genome shotgun (WGS) entry which is preliminary data.</text>
</comment>
<evidence type="ECO:0000256" key="4">
    <source>
        <dbReference type="ARBA" id="ARBA00022989"/>
    </source>
</evidence>
<feature type="transmembrane region" description="Helical" evidence="6">
    <location>
        <begin position="179"/>
        <end position="201"/>
    </location>
</feature>
<dbReference type="PANTHER" id="PTHR30213">
    <property type="entry name" value="INNER MEMBRANE PROTEIN YHJD"/>
    <property type="match status" value="1"/>
</dbReference>
<dbReference type="PIRSF" id="PIRSF035875">
    <property type="entry name" value="RNase_BN"/>
    <property type="match status" value="1"/>
</dbReference>
<dbReference type="PANTHER" id="PTHR30213:SF0">
    <property type="entry name" value="UPF0761 MEMBRANE PROTEIN YIHY"/>
    <property type="match status" value="1"/>
</dbReference>
<accession>A0A369BK68</accession>
<proteinExistence type="predicted"/>
<name>A0A369BK68_9GAMM</name>
<dbReference type="Proteomes" id="UP000252707">
    <property type="component" value="Unassembled WGS sequence"/>
</dbReference>
<sequence>MTDLRVKGRATFLGRVLAGFRANQGLLLSGAVAYYTLLSVVPMAALLLVGLSQVVDREPLLEITRAYLELLAPVRAEALMAQVALFLDNWKVVGTVGLAVLLFFSSLAFTVLENAMSVIFFHRVAIRRRHFLVSAIIPYCYILLLAAGLLLVSLVTGALHSMEADGLTLLGRTFTVGPLPGWLVYGLGVAGEALLLASLYLVMPVGRLALSHALIGGATAALLWEITRHLLTWYFSTLSFVNVIYGSLASAVIVLLSLEAAAIILLLGAQVIAEYERSGDGDGPDEGLRTE</sequence>
<feature type="transmembrane region" description="Helical" evidence="6">
    <location>
        <begin position="32"/>
        <end position="55"/>
    </location>
</feature>
<evidence type="ECO:0000256" key="1">
    <source>
        <dbReference type="ARBA" id="ARBA00004651"/>
    </source>
</evidence>
<dbReference type="AlphaFoldDB" id="A0A369BK68"/>
<comment type="subcellular location">
    <subcellularLocation>
        <location evidence="1">Cell membrane</location>
        <topology evidence="1">Multi-pass membrane protein</topology>
    </subcellularLocation>
</comment>
<dbReference type="GO" id="GO:0005886">
    <property type="term" value="C:plasma membrane"/>
    <property type="evidence" value="ECO:0007669"/>
    <property type="project" value="UniProtKB-SubCell"/>
</dbReference>
<dbReference type="RefSeq" id="WP_114281368.1">
    <property type="nucleotide sequence ID" value="NZ_QPJY01000020.1"/>
</dbReference>
<evidence type="ECO:0000256" key="3">
    <source>
        <dbReference type="ARBA" id="ARBA00022692"/>
    </source>
</evidence>
<keyword evidence="3 6" id="KW-0812">Transmembrane</keyword>
<feature type="transmembrane region" description="Helical" evidence="6">
    <location>
        <begin position="208"/>
        <end position="224"/>
    </location>
</feature>
<dbReference type="Pfam" id="PF03631">
    <property type="entry name" value="Virul_fac_BrkB"/>
    <property type="match status" value="1"/>
</dbReference>
<protein>
    <submittedName>
        <fullName evidence="7">YihY family inner membrane protein</fullName>
    </submittedName>
</protein>
<feature type="transmembrane region" description="Helical" evidence="6">
    <location>
        <begin position="244"/>
        <end position="267"/>
    </location>
</feature>
<reference evidence="7 8" key="1">
    <citation type="submission" date="2018-07" db="EMBL/GenBank/DDBJ databases">
        <title>Genomic Encyclopedia of Type Strains, Phase IV (KMG-IV): sequencing the most valuable type-strain genomes for metagenomic binning, comparative biology and taxonomic classification.</title>
        <authorList>
            <person name="Goeker M."/>
        </authorList>
    </citation>
    <scope>NUCLEOTIDE SEQUENCE [LARGE SCALE GENOMIC DNA]</scope>
    <source>
        <strain evidence="7 8">DSM 26407</strain>
    </source>
</reference>